<dbReference type="Proteomes" id="UP000036681">
    <property type="component" value="Unplaced"/>
</dbReference>
<organism evidence="2 3">
    <name type="scientific">Ascaris lumbricoides</name>
    <name type="common">Giant roundworm</name>
    <dbReference type="NCBI Taxonomy" id="6252"/>
    <lineage>
        <taxon>Eukaryota</taxon>
        <taxon>Metazoa</taxon>
        <taxon>Ecdysozoa</taxon>
        <taxon>Nematoda</taxon>
        <taxon>Chromadorea</taxon>
        <taxon>Rhabditida</taxon>
        <taxon>Spirurina</taxon>
        <taxon>Ascaridomorpha</taxon>
        <taxon>Ascaridoidea</taxon>
        <taxon>Ascarididae</taxon>
        <taxon>Ascaris</taxon>
    </lineage>
</organism>
<sequence length="43" mass="5076">MLHLLTIVILSPLIHITVGAMPKYQRFFVNTKLDLSIYFSFFF</sequence>
<keyword evidence="2" id="KW-1185">Reference proteome</keyword>
<dbReference type="AlphaFoldDB" id="A0A0M3HGB9"/>
<accession>A0A0M3HGB9</accession>
<name>A0A0M3HGB9_ASCLU</name>
<feature type="signal peptide" evidence="1">
    <location>
        <begin position="1"/>
        <end position="19"/>
    </location>
</feature>
<keyword evidence="1" id="KW-0732">Signal</keyword>
<evidence type="ECO:0000313" key="2">
    <source>
        <dbReference type="Proteomes" id="UP000036681"/>
    </source>
</evidence>
<protein>
    <submittedName>
        <fullName evidence="3">Uncharacterized protein</fullName>
    </submittedName>
</protein>
<feature type="chain" id="PRO_5005656441" evidence="1">
    <location>
        <begin position="20"/>
        <end position="43"/>
    </location>
</feature>
<evidence type="ECO:0000256" key="1">
    <source>
        <dbReference type="SAM" id="SignalP"/>
    </source>
</evidence>
<reference evidence="3" key="1">
    <citation type="submission" date="2017-02" db="UniProtKB">
        <authorList>
            <consortium name="WormBaseParasite"/>
        </authorList>
    </citation>
    <scope>IDENTIFICATION</scope>
</reference>
<dbReference type="WBParaSite" id="ALUE_0000056401-mRNA-1">
    <property type="protein sequence ID" value="ALUE_0000056401-mRNA-1"/>
    <property type="gene ID" value="ALUE_0000056401"/>
</dbReference>
<proteinExistence type="predicted"/>
<evidence type="ECO:0000313" key="3">
    <source>
        <dbReference type="WBParaSite" id="ALUE_0000056401-mRNA-1"/>
    </source>
</evidence>